<comment type="miscellaneous">
    <text evidence="6">The iminoaspartate product is unstable in aqueous solution and can decompose to oxaloacetate and ammonia.</text>
</comment>
<keyword evidence="4 6" id="KW-0560">Oxidoreductase</keyword>
<reference evidence="9 10" key="1">
    <citation type="submission" date="2019-03" db="EMBL/GenBank/DDBJ databases">
        <title>Ramlibacter rhizophilus CCTCC AB2015357, whole genome shotgun sequence.</title>
        <authorList>
            <person name="Zhang X."/>
            <person name="Feng G."/>
            <person name="Zhu H."/>
        </authorList>
    </citation>
    <scope>NUCLEOTIDE SEQUENCE [LARGE SCALE GENOMIC DNA]</scope>
    <source>
        <strain evidence="9 10">CCTCC AB2015357</strain>
    </source>
</reference>
<dbReference type="GO" id="GO:0009435">
    <property type="term" value="P:NAD+ biosynthetic process"/>
    <property type="evidence" value="ECO:0007669"/>
    <property type="project" value="UniProtKB-UniRule"/>
</dbReference>
<dbReference type="Pfam" id="PF03447">
    <property type="entry name" value="NAD_binding_3"/>
    <property type="match status" value="1"/>
</dbReference>
<dbReference type="InterPro" id="IPR002811">
    <property type="entry name" value="Asp_DH"/>
</dbReference>
<comment type="caution">
    <text evidence="9">The sequence shown here is derived from an EMBL/GenBank/DDBJ whole genome shotgun (WGS) entry which is preliminary data.</text>
</comment>
<keyword evidence="3 6" id="KW-0521">NADP</keyword>
<dbReference type="RefSeq" id="WP_135286415.1">
    <property type="nucleotide sequence ID" value="NZ_SMLL01000007.1"/>
</dbReference>
<protein>
    <recommendedName>
        <fullName evidence="6">L-aspartate dehydrogenase</fullName>
        <ecNumber evidence="6">1.4.1.21</ecNumber>
    </recommendedName>
</protein>
<evidence type="ECO:0000256" key="1">
    <source>
        <dbReference type="ARBA" id="ARBA00008331"/>
    </source>
</evidence>
<keyword evidence="5 6" id="KW-0520">NAD</keyword>
<comment type="pathway">
    <text evidence="6">Cofactor biosynthesis; NAD(+) biosynthesis; iminoaspartate from L-aspartate (dehydrogenase route): step 1/1.</text>
</comment>
<dbReference type="GO" id="GO:0033735">
    <property type="term" value="F:aspartate dehydrogenase [NAD(P)+] activity"/>
    <property type="evidence" value="ECO:0007669"/>
    <property type="project" value="UniProtKB-EC"/>
</dbReference>
<dbReference type="PANTHER" id="PTHR31873:SF6">
    <property type="entry name" value="ASPARTATE DEHYDROGENASE DOMAIN-CONTAINING PROTEIN"/>
    <property type="match status" value="1"/>
</dbReference>
<name>A0A4Z0BH62_9BURK</name>
<dbReference type="EMBL" id="SMLL01000007">
    <property type="protein sequence ID" value="TFY97248.1"/>
    <property type="molecule type" value="Genomic_DNA"/>
</dbReference>
<evidence type="ECO:0000256" key="4">
    <source>
        <dbReference type="ARBA" id="ARBA00023002"/>
    </source>
</evidence>
<dbReference type="NCBIfam" id="NF009828">
    <property type="entry name" value="PRK13303.1-3"/>
    <property type="match status" value="1"/>
</dbReference>
<dbReference type="UniPathway" id="UPA00253">
    <property type="reaction ID" value="UER00456"/>
</dbReference>
<dbReference type="InterPro" id="IPR005106">
    <property type="entry name" value="Asp/hSer_DH_NAD-bd"/>
</dbReference>
<evidence type="ECO:0000313" key="9">
    <source>
        <dbReference type="EMBL" id="TFY97248.1"/>
    </source>
</evidence>
<comment type="catalytic activity">
    <reaction evidence="6">
        <text>L-aspartate + NADP(+) + H2O = oxaloacetate + NH4(+) + NADPH + H(+)</text>
        <dbReference type="Rhea" id="RHEA:11784"/>
        <dbReference type="ChEBI" id="CHEBI:15377"/>
        <dbReference type="ChEBI" id="CHEBI:15378"/>
        <dbReference type="ChEBI" id="CHEBI:16452"/>
        <dbReference type="ChEBI" id="CHEBI:28938"/>
        <dbReference type="ChEBI" id="CHEBI:29991"/>
        <dbReference type="ChEBI" id="CHEBI:57783"/>
        <dbReference type="ChEBI" id="CHEBI:58349"/>
        <dbReference type="EC" id="1.4.1.21"/>
    </reaction>
</comment>
<dbReference type="Pfam" id="PF01958">
    <property type="entry name" value="Asp_DH_C"/>
    <property type="match status" value="1"/>
</dbReference>
<dbReference type="Gene3D" id="3.30.360.10">
    <property type="entry name" value="Dihydrodipicolinate Reductase, domain 2"/>
    <property type="match status" value="1"/>
</dbReference>
<dbReference type="EC" id="1.4.1.21" evidence="6"/>
<dbReference type="SUPFAM" id="SSF51735">
    <property type="entry name" value="NAD(P)-binding Rossmann-fold domains"/>
    <property type="match status" value="1"/>
</dbReference>
<feature type="domain" description="Aspartate dehydrogenase" evidence="7">
    <location>
        <begin position="165"/>
        <end position="251"/>
    </location>
</feature>
<dbReference type="InterPro" id="IPR036291">
    <property type="entry name" value="NAD(P)-bd_dom_sf"/>
</dbReference>
<comment type="function">
    <text evidence="6">Specifically catalyzes the NAD or NADP-dependent dehydrogenation of L-aspartate to iminoaspartate.</text>
</comment>
<comment type="similarity">
    <text evidence="1 6">Belongs to the L-aspartate dehydrogenase family.</text>
</comment>
<keyword evidence="10" id="KW-1185">Reference proteome</keyword>
<dbReference type="InterPro" id="IPR011182">
    <property type="entry name" value="L-Asp_DH"/>
</dbReference>
<dbReference type="OrthoDB" id="7056904at2"/>
<proteinExistence type="inferred from homology"/>
<evidence type="ECO:0000259" key="8">
    <source>
        <dbReference type="Pfam" id="PF03447"/>
    </source>
</evidence>
<feature type="binding site" evidence="6">
    <location>
        <position position="121"/>
    </location>
    <ligand>
        <name>NAD(+)</name>
        <dbReference type="ChEBI" id="CHEBI:57540"/>
    </ligand>
</feature>
<feature type="binding site" evidence="6">
    <location>
        <position position="187"/>
    </location>
    <ligand>
        <name>NAD(+)</name>
        <dbReference type="ChEBI" id="CHEBI:57540"/>
    </ligand>
</feature>
<organism evidence="9 10">
    <name type="scientific">Ramlibacter rhizophilus</name>
    <dbReference type="NCBI Taxonomy" id="1781167"/>
    <lineage>
        <taxon>Bacteria</taxon>
        <taxon>Pseudomonadati</taxon>
        <taxon>Pseudomonadota</taxon>
        <taxon>Betaproteobacteria</taxon>
        <taxon>Burkholderiales</taxon>
        <taxon>Comamonadaceae</taxon>
        <taxon>Ramlibacter</taxon>
    </lineage>
</organism>
<dbReference type="GO" id="GO:0016639">
    <property type="term" value="F:oxidoreductase activity, acting on the CH-NH2 group of donors, NAD or NADP as acceptor"/>
    <property type="evidence" value="ECO:0007669"/>
    <property type="project" value="UniProtKB-UniRule"/>
</dbReference>
<dbReference type="Proteomes" id="UP000297564">
    <property type="component" value="Unassembled WGS sequence"/>
</dbReference>
<comment type="catalytic activity">
    <reaction evidence="6">
        <text>L-aspartate + NAD(+) + H2O = oxaloacetate + NH4(+) + NADH + H(+)</text>
        <dbReference type="Rhea" id="RHEA:11788"/>
        <dbReference type="ChEBI" id="CHEBI:15377"/>
        <dbReference type="ChEBI" id="CHEBI:15378"/>
        <dbReference type="ChEBI" id="CHEBI:16452"/>
        <dbReference type="ChEBI" id="CHEBI:28938"/>
        <dbReference type="ChEBI" id="CHEBI:29991"/>
        <dbReference type="ChEBI" id="CHEBI:57540"/>
        <dbReference type="ChEBI" id="CHEBI:57945"/>
        <dbReference type="EC" id="1.4.1.21"/>
    </reaction>
</comment>
<evidence type="ECO:0000256" key="2">
    <source>
        <dbReference type="ARBA" id="ARBA00022642"/>
    </source>
</evidence>
<feature type="domain" description="Aspartate/homoserine dehydrogenase NAD-binding" evidence="8">
    <location>
        <begin position="10"/>
        <end position="116"/>
    </location>
</feature>
<dbReference type="Gene3D" id="3.40.50.720">
    <property type="entry name" value="NAD(P)-binding Rossmann-like Domain"/>
    <property type="match status" value="1"/>
</dbReference>
<dbReference type="AlphaFoldDB" id="A0A4Z0BH62"/>
<dbReference type="PANTHER" id="PTHR31873">
    <property type="entry name" value="L-ASPARTATE DEHYDROGENASE-RELATED"/>
    <property type="match status" value="1"/>
</dbReference>
<sequence>MPQQQLTLVGFGAIGRSVLQRAARIDGLRITHIVVPQEHQAAARAAAPEGVEICAEVPAQTQLVLECAGHAALEQHVVPALARGIECAVLSIGAVAEPGMLERLEDAARRGDTQVHLLSGAIGGVDALAAARIAGLDEVRYTGRKPPASWKGTPAETAFDLASLREPTVILDGSAREAARLYPKNANVAATIALAGLGLDATRVRLVADPGVTENIHEIHVRGAFGEMDITMRGKPLEDNPKTSALTVLSALRFLGNRACTVTL</sequence>
<dbReference type="InterPro" id="IPR020626">
    <property type="entry name" value="Asp_DH_prok"/>
</dbReference>
<feature type="active site" evidence="6">
    <location>
        <position position="217"/>
    </location>
</feature>
<evidence type="ECO:0000313" key="10">
    <source>
        <dbReference type="Proteomes" id="UP000297564"/>
    </source>
</evidence>
<dbReference type="GO" id="GO:0050661">
    <property type="term" value="F:NADP binding"/>
    <property type="evidence" value="ECO:0007669"/>
    <property type="project" value="UniProtKB-UniRule"/>
</dbReference>
<dbReference type="NCBIfam" id="NF009827">
    <property type="entry name" value="PRK13303.1-2"/>
    <property type="match status" value="1"/>
</dbReference>
<dbReference type="PIRSF" id="PIRSF005227">
    <property type="entry name" value="Asp_dh_NAD_syn"/>
    <property type="match status" value="1"/>
</dbReference>
<gene>
    <name evidence="6" type="primary">nadX</name>
    <name evidence="9" type="ORF">EZ242_17100</name>
</gene>
<dbReference type="GO" id="GO:0051287">
    <property type="term" value="F:NAD binding"/>
    <property type="evidence" value="ECO:0007669"/>
    <property type="project" value="UniProtKB-UniRule"/>
</dbReference>
<evidence type="ECO:0000256" key="3">
    <source>
        <dbReference type="ARBA" id="ARBA00022857"/>
    </source>
</evidence>
<evidence type="ECO:0000259" key="7">
    <source>
        <dbReference type="Pfam" id="PF01958"/>
    </source>
</evidence>
<accession>A0A4Z0BH62</accession>
<evidence type="ECO:0000256" key="5">
    <source>
        <dbReference type="ARBA" id="ARBA00023027"/>
    </source>
</evidence>
<dbReference type="SUPFAM" id="SSF55347">
    <property type="entry name" value="Glyceraldehyde-3-phosphate dehydrogenase-like, C-terminal domain"/>
    <property type="match status" value="1"/>
</dbReference>
<dbReference type="HAMAP" id="MF_01265">
    <property type="entry name" value="NadX"/>
    <property type="match status" value="1"/>
</dbReference>
<evidence type="ECO:0000256" key="6">
    <source>
        <dbReference type="HAMAP-Rule" id="MF_01265"/>
    </source>
</evidence>
<keyword evidence="2 6" id="KW-0662">Pyridine nucleotide biosynthesis</keyword>